<sequence length="159" mass="17207">MTDRNHLESAISADLRALSSVSEQIGRVFGALHSLRPNDFRALLHVMVADVEGAPLTAGELGTMLGLSSAAMTYLVERMIASGHIRRESDASDRRKVILRYDEHGMEVARGFFGPLGARTSAALADLPDSDLDAAHRVFEALIGAMREHHADLGNSTRT</sequence>
<dbReference type="AlphaFoldDB" id="A0A143QKU0"/>
<dbReference type="Pfam" id="PF12802">
    <property type="entry name" value="MarR_2"/>
    <property type="match status" value="1"/>
</dbReference>
<evidence type="ECO:0000313" key="3">
    <source>
        <dbReference type="Proteomes" id="UP000076038"/>
    </source>
</evidence>
<gene>
    <name evidence="2" type="ORF">A3Q41_02484</name>
</gene>
<dbReference type="PANTHER" id="PTHR33164">
    <property type="entry name" value="TRANSCRIPTIONAL REGULATOR, MARR FAMILY"/>
    <property type="match status" value="1"/>
</dbReference>
<accession>A0A143QKU0</accession>
<dbReference type="RefSeq" id="WP_048320597.1">
    <property type="nucleotide sequence ID" value="NZ_CP015220.1"/>
</dbReference>
<dbReference type="InterPro" id="IPR036390">
    <property type="entry name" value="WH_DNA-bd_sf"/>
</dbReference>
<keyword evidence="3" id="KW-1185">Reference proteome</keyword>
<feature type="domain" description="HTH marR-type" evidence="1">
    <location>
        <begin position="4"/>
        <end position="144"/>
    </location>
</feature>
<protein>
    <recommendedName>
        <fullName evidence="1">HTH marR-type domain-containing protein</fullName>
    </recommendedName>
</protein>
<dbReference type="Proteomes" id="UP000076038">
    <property type="component" value="Chromosome"/>
</dbReference>
<dbReference type="EMBL" id="CP015220">
    <property type="protein sequence ID" value="AMY23783.1"/>
    <property type="molecule type" value="Genomic_DNA"/>
</dbReference>
<dbReference type="GO" id="GO:0003700">
    <property type="term" value="F:DNA-binding transcription factor activity"/>
    <property type="evidence" value="ECO:0007669"/>
    <property type="project" value="InterPro"/>
</dbReference>
<dbReference type="PATRIC" id="fig|1653479.3.peg.2515"/>
<dbReference type="Gene3D" id="1.10.10.10">
    <property type="entry name" value="Winged helix-like DNA-binding domain superfamily/Winged helix DNA-binding domain"/>
    <property type="match status" value="1"/>
</dbReference>
<dbReference type="InterPro" id="IPR000835">
    <property type="entry name" value="HTH_MarR-typ"/>
</dbReference>
<dbReference type="SUPFAM" id="SSF46785">
    <property type="entry name" value="Winged helix' DNA-binding domain"/>
    <property type="match status" value="1"/>
</dbReference>
<dbReference type="KEGG" id="rhs:A3Q41_02484"/>
<dbReference type="PANTHER" id="PTHR33164:SF106">
    <property type="entry name" value="TRANSCRIPTIONAL REGULATORY PROTEIN"/>
    <property type="match status" value="1"/>
</dbReference>
<dbReference type="InterPro" id="IPR039422">
    <property type="entry name" value="MarR/SlyA-like"/>
</dbReference>
<dbReference type="SMART" id="SM00347">
    <property type="entry name" value="HTH_MARR"/>
    <property type="match status" value="1"/>
</dbReference>
<proteinExistence type="predicted"/>
<reference evidence="3" key="2">
    <citation type="submission" date="2016-04" db="EMBL/GenBank/DDBJ databases">
        <title>Complete Genome and Plasmid Sequences for Rhodococcus fascians D188 and Draft Sequences for Rhodococcus spp. Isolates PBTS 1 and PBTS 2.</title>
        <authorList>
            <person name="Stamer R."/>
            <person name="Vereecke D."/>
            <person name="Zhang Y."/>
            <person name="Schilkey F."/>
            <person name="Devitt N."/>
            <person name="Randall J."/>
        </authorList>
    </citation>
    <scope>NUCLEOTIDE SEQUENCE [LARGE SCALE GENOMIC DNA]</scope>
    <source>
        <strain evidence="3">PBTS2</strain>
    </source>
</reference>
<dbReference type="OrthoDB" id="162531at2"/>
<dbReference type="GO" id="GO:0006950">
    <property type="term" value="P:response to stress"/>
    <property type="evidence" value="ECO:0007669"/>
    <property type="project" value="TreeGrafter"/>
</dbReference>
<evidence type="ECO:0000259" key="1">
    <source>
        <dbReference type="PROSITE" id="PS50995"/>
    </source>
</evidence>
<reference evidence="2 3" key="1">
    <citation type="journal article" date="2016" name="Genome Announc.">
        <title>Complete Genome and Plasmid Sequences for Rhodococcus fascians D188 and Draft Sequences for Rhodococcus Isolates PBTS 1 and PBTS 2.</title>
        <authorList>
            <person name="Stamler R.A."/>
            <person name="Vereecke D."/>
            <person name="Zhang Y."/>
            <person name="Schilkey F."/>
            <person name="Devitt N."/>
            <person name="Randall J.J."/>
        </authorList>
    </citation>
    <scope>NUCLEOTIDE SEQUENCE [LARGE SCALE GENOMIC DNA]</scope>
    <source>
        <strain evidence="2 3">PBTS2</strain>
    </source>
</reference>
<dbReference type="PROSITE" id="PS50995">
    <property type="entry name" value="HTH_MARR_2"/>
    <property type="match status" value="1"/>
</dbReference>
<dbReference type="InterPro" id="IPR036388">
    <property type="entry name" value="WH-like_DNA-bd_sf"/>
</dbReference>
<organism evidence="2 3">
    <name type="scientific">Rhodococcoides fascians</name>
    <name type="common">Rhodococcus fascians</name>
    <dbReference type="NCBI Taxonomy" id="1828"/>
    <lineage>
        <taxon>Bacteria</taxon>
        <taxon>Bacillati</taxon>
        <taxon>Actinomycetota</taxon>
        <taxon>Actinomycetes</taxon>
        <taxon>Mycobacteriales</taxon>
        <taxon>Nocardiaceae</taxon>
        <taxon>Rhodococcoides</taxon>
    </lineage>
</organism>
<name>A0A143QKU0_RHOFA</name>
<evidence type="ECO:0000313" key="2">
    <source>
        <dbReference type="EMBL" id="AMY23783.1"/>
    </source>
</evidence>